<evidence type="ECO:0000313" key="1">
    <source>
        <dbReference type="EMBL" id="WZK88298.1"/>
    </source>
</evidence>
<accession>A0ABZ2XQC8</accession>
<protein>
    <recommendedName>
        <fullName evidence="3">N-acetyltransferase domain-containing protein</fullName>
    </recommendedName>
</protein>
<organism evidence="1 2">
    <name type="scientific">Aliisedimentitalea scapharcae</name>
    <dbReference type="NCBI Taxonomy" id="1524259"/>
    <lineage>
        <taxon>Bacteria</taxon>
        <taxon>Pseudomonadati</taxon>
        <taxon>Pseudomonadota</taxon>
        <taxon>Alphaproteobacteria</taxon>
        <taxon>Rhodobacterales</taxon>
        <taxon>Roseobacteraceae</taxon>
        <taxon>Aliisedimentitalea</taxon>
    </lineage>
</organism>
<gene>
    <name evidence="1" type="ORF">QEZ52_17095</name>
</gene>
<evidence type="ECO:0000313" key="2">
    <source>
        <dbReference type="Proteomes" id="UP001623232"/>
    </source>
</evidence>
<dbReference type="EMBL" id="CP123584">
    <property type="protein sequence ID" value="WZK88298.1"/>
    <property type="molecule type" value="Genomic_DNA"/>
</dbReference>
<reference evidence="1 2" key="1">
    <citation type="submission" date="2023-04" db="EMBL/GenBank/DDBJ databases">
        <title>Complete genome sequence of Alisedimentitalea scapharcae.</title>
        <authorList>
            <person name="Rong J.-C."/>
            <person name="Yi M.-L."/>
            <person name="Zhao Q."/>
        </authorList>
    </citation>
    <scope>NUCLEOTIDE SEQUENCE [LARGE SCALE GENOMIC DNA]</scope>
    <source>
        <strain evidence="1 2">KCTC 42119</strain>
    </source>
</reference>
<sequence>MTIMGFTESKKARWSIKHQKNLDKDTILAQSDLQQAAMPEVAEPCAPPLDERREVLIFLKLHECHEDMTETETLGMMRLKDPNEAAGLALRLLAGETPFRDMPMGMSGGIMLSAIDRNYYVFARRANKAVGFACWAFTAPQGAEDWMRKGIPFESFETATPGAAVVVLAVQAIDTETARFLIKGLRDNQLAAMDLCYYVRDYGKNGKTPRYVRLIRPKVRRLPRS</sequence>
<dbReference type="Proteomes" id="UP001623232">
    <property type="component" value="Chromosome"/>
</dbReference>
<evidence type="ECO:0008006" key="3">
    <source>
        <dbReference type="Google" id="ProtNLM"/>
    </source>
</evidence>
<proteinExistence type="predicted"/>
<keyword evidence="2" id="KW-1185">Reference proteome</keyword>
<dbReference type="RefSeq" id="WP_406645683.1">
    <property type="nucleotide sequence ID" value="NZ_CP123584.1"/>
</dbReference>
<name>A0ABZ2XQC8_9RHOB</name>